<proteinExistence type="predicted"/>
<comment type="caution">
    <text evidence="1">The sequence shown here is derived from an EMBL/GenBank/DDBJ whole genome shotgun (WGS) entry which is preliminary data.</text>
</comment>
<protein>
    <submittedName>
        <fullName evidence="1">Uncharacterized protein</fullName>
    </submittedName>
</protein>
<dbReference type="Proteomes" id="UP000663870">
    <property type="component" value="Unassembled WGS sequence"/>
</dbReference>
<keyword evidence="2" id="KW-1185">Reference proteome</keyword>
<dbReference type="InterPro" id="IPR009072">
    <property type="entry name" value="Histone-fold"/>
</dbReference>
<accession>A0A813TBK2</accession>
<evidence type="ECO:0000313" key="1">
    <source>
        <dbReference type="EMBL" id="CAF0809230.1"/>
    </source>
</evidence>
<dbReference type="AlphaFoldDB" id="A0A813TBK2"/>
<dbReference type="EMBL" id="CAJNOL010000066">
    <property type="protein sequence ID" value="CAF0809230.1"/>
    <property type="molecule type" value="Genomic_DNA"/>
</dbReference>
<gene>
    <name evidence="1" type="ORF">JXQ802_LOCUS4637</name>
</gene>
<dbReference type="GO" id="GO:0046982">
    <property type="term" value="F:protein heterodimerization activity"/>
    <property type="evidence" value="ECO:0007669"/>
    <property type="project" value="InterPro"/>
</dbReference>
<evidence type="ECO:0000313" key="2">
    <source>
        <dbReference type="Proteomes" id="UP000663870"/>
    </source>
</evidence>
<sequence length="113" mass="13348">MTNYTDLSSITLAQNDIIQYIFNKEKPDNIDQHLTQIIIDLIKQRGFTDYDSQCVTLLQTCLIDFYNDLLIRFKQHFESIGSSITIQDAFQRTLNDIMSINLRELHSYMKKKH</sequence>
<reference evidence="1" key="1">
    <citation type="submission" date="2021-02" db="EMBL/GenBank/DDBJ databases">
        <authorList>
            <person name="Nowell W R."/>
        </authorList>
    </citation>
    <scope>NUCLEOTIDE SEQUENCE</scope>
</reference>
<organism evidence="1 2">
    <name type="scientific">Rotaria sordida</name>
    <dbReference type="NCBI Taxonomy" id="392033"/>
    <lineage>
        <taxon>Eukaryota</taxon>
        <taxon>Metazoa</taxon>
        <taxon>Spiralia</taxon>
        <taxon>Gnathifera</taxon>
        <taxon>Rotifera</taxon>
        <taxon>Eurotatoria</taxon>
        <taxon>Bdelloidea</taxon>
        <taxon>Philodinida</taxon>
        <taxon>Philodinidae</taxon>
        <taxon>Rotaria</taxon>
    </lineage>
</organism>
<dbReference type="Gene3D" id="1.10.20.10">
    <property type="entry name" value="Histone, subunit A"/>
    <property type="match status" value="1"/>
</dbReference>
<name>A0A813TBK2_9BILA</name>